<dbReference type="HOGENOM" id="CLU_1657468_0_0_5"/>
<accession>A0A0H3AQ12</accession>
<evidence type="ECO:0000313" key="1">
    <source>
        <dbReference type="EMBL" id="ABQ60639.1"/>
    </source>
</evidence>
<proteinExistence type="predicted"/>
<evidence type="ECO:0000313" key="2">
    <source>
        <dbReference type="Proteomes" id="UP000006383"/>
    </source>
</evidence>
<protein>
    <submittedName>
        <fullName evidence="1">Uncharacterized protein</fullName>
    </submittedName>
</protein>
<dbReference type="AlphaFoldDB" id="A0A0H3AQ12"/>
<dbReference type="KEGG" id="bov:BOV_0249"/>
<sequence length="159" mass="17766">MFVPHWGVYPVLTGGIQSSGGFRFSRPNRRILFLSSMSTELATNVPENPPSSRPSLRRVFHSGLLRRAENSECSARRDTSIFSFQSFTRTFQTSIFPFQEYGVMGREEEFIHFQHRFTRFLLNSGVIGNSDFAALKSSHSADCISLGGDLSDGGTNLCT</sequence>
<dbReference type="Proteomes" id="UP000006383">
    <property type="component" value="Chromosome I"/>
</dbReference>
<keyword evidence="2" id="KW-1185">Reference proteome</keyword>
<reference evidence="2" key="1">
    <citation type="journal article" date="2009" name="PLoS ONE">
        <title>Genome degradation in Brucella ovis corresponds with narrowing of its host range and tissue tropism.</title>
        <authorList>
            <person name="Tsolis R.M."/>
            <person name="Seshadri R."/>
            <person name="Santos R.L."/>
            <person name="Sangari F.J."/>
            <person name="Lobo J.M."/>
            <person name="de Jong M.F."/>
            <person name="Ren Q."/>
            <person name="Myers G."/>
            <person name="Brinkac L.M."/>
            <person name="Nelson W.C."/>
            <person name="Deboy R.T."/>
            <person name="Angiuoli S."/>
            <person name="Khouri H."/>
            <person name="Dimitrov G."/>
            <person name="Robinson J.R."/>
            <person name="Mulligan S."/>
            <person name="Walker R.L."/>
            <person name="Elzer P.E."/>
            <person name="Hassan K.A."/>
            <person name="Paulsen I.T."/>
        </authorList>
    </citation>
    <scope>NUCLEOTIDE SEQUENCE [LARGE SCALE GENOMIC DNA]</scope>
    <source>
        <strain evidence="2">ATCC 25840 / 63/290 / NCTC 10512</strain>
    </source>
</reference>
<gene>
    <name evidence="1" type="ordered locus">BOV_0249</name>
</gene>
<dbReference type="EMBL" id="CP000708">
    <property type="protein sequence ID" value="ABQ60639.1"/>
    <property type="molecule type" value="Genomic_DNA"/>
</dbReference>
<organism evidence="1 2">
    <name type="scientific">Brucella ovis (strain ATCC 25840 / 63/290 / NCTC 10512)</name>
    <dbReference type="NCBI Taxonomy" id="444178"/>
    <lineage>
        <taxon>Bacteria</taxon>
        <taxon>Pseudomonadati</taxon>
        <taxon>Pseudomonadota</taxon>
        <taxon>Alphaproteobacteria</taxon>
        <taxon>Hyphomicrobiales</taxon>
        <taxon>Brucellaceae</taxon>
        <taxon>Brucella/Ochrobactrum group</taxon>
        <taxon>Brucella</taxon>
    </lineage>
</organism>
<name>A0A0H3AQ12_BRUO2</name>